<dbReference type="PROSITE" id="PS51039">
    <property type="entry name" value="ZF_AN1"/>
    <property type="match status" value="1"/>
</dbReference>
<dbReference type="STRING" id="1266660.A0A1G4J773"/>
<keyword evidence="8" id="KW-1185">Reference proteome</keyword>
<dbReference type="Proteomes" id="UP000190274">
    <property type="component" value="Chromosome D"/>
</dbReference>
<name>A0A1G4J773_9SACH</name>
<evidence type="ECO:0000256" key="2">
    <source>
        <dbReference type="ARBA" id="ARBA00022771"/>
    </source>
</evidence>
<dbReference type="GO" id="GO:0005737">
    <property type="term" value="C:cytoplasm"/>
    <property type="evidence" value="ECO:0007669"/>
    <property type="project" value="TreeGrafter"/>
</dbReference>
<feature type="domain" description="AN1-type" evidence="6">
    <location>
        <begin position="7"/>
        <end position="53"/>
    </location>
</feature>
<dbReference type="InterPro" id="IPR000058">
    <property type="entry name" value="Znf_AN1"/>
</dbReference>
<dbReference type="PANTHER" id="PTHR14677:SF40">
    <property type="entry name" value="CDC48-ASSOCIATED UBIQUITIN-LIKE_ZINC FINGER PROTEIN 1"/>
    <property type="match status" value="1"/>
</dbReference>
<dbReference type="AlphaFoldDB" id="A0A1G4J773"/>
<evidence type="ECO:0000313" key="7">
    <source>
        <dbReference type="EMBL" id="SCU85437.1"/>
    </source>
</evidence>
<dbReference type="GO" id="GO:1903843">
    <property type="term" value="P:cellular response to arsenite ion"/>
    <property type="evidence" value="ECO:0007669"/>
    <property type="project" value="EnsemblFungi"/>
</dbReference>
<dbReference type="GO" id="GO:0008270">
    <property type="term" value="F:zinc ion binding"/>
    <property type="evidence" value="ECO:0007669"/>
    <property type="project" value="UniProtKB-KW"/>
</dbReference>
<evidence type="ECO:0000256" key="1">
    <source>
        <dbReference type="ARBA" id="ARBA00022723"/>
    </source>
</evidence>
<organism evidence="7 8">
    <name type="scientific">Lachancea dasiensis</name>
    <dbReference type="NCBI Taxonomy" id="1072105"/>
    <lineage>
        <taxon>Eukaryota</taxon>
        <taxon>Fungi</taxon>
        <taxon>Dikarya</taxon>
        <taxon>Ascomycota</taxon>
        <taxon>Saccharomycotina</taxon>
        <taxon>Saccharomycetes</taxon>
        <taxon>Saccharomycetales</taxon>
        <taxon>Saccharomycetaceae</taxon>
        <taxon>Lachancea</taxon>
    </lineage>
</organism>
<dbReference type="SMART" id="SM00154">
    <property type="entry name" value="ZnF_AN1"/>
    <property type="match status" value="1"/>
</dbReference>
<proteinExistence type="predicted"/>
<evidence type="ECO:0000256" key="3">
    <source>
        <dbReference type="ARBA" id="ARBA00022833"/>
    </source>
</evidence>
<keyword evidence="3" id="KW-0862">Zinc</keyword>
<keyword evidence="2 4" id="KW-0863">Zinc-finger</keyword>
<dbReference type="InterPro" id="IPR035896">
    <property type="entry name" value="AN1-like_Znf"/>
</dbReference>
<protein>
    <submittedName>
        <fullName evidence="7">LADA_0D07492g1_1</fullName>
    </submittedName>
</protein>
<gene>
    <name evidence="7" type="ORF">LADA_0D07492G</name>
</gene>
<evidence type="ECO:0000256" key="4">
    <source>
        <dbReference type="PROSITE-ProRule" id="PRU00449"/>
    </source>
</evidence>
<sequence length="252" mass="27547">MSETGMLDVGAHCTYCRQIDFLPFHCGRCGGDFCGPHRSPNEHGCGGTSDNEDVKETKQEPRTAQADSFQSLLPEKAHVRVKQVRTQASSEPTVRATLEAHGHSSALAKLKRFFAKATTPAPSGRGAKSGPANRLVALAKLRQSARGDPRVPAANRVYVYCYVVDEHAEKEVRHELFINKLWPVGRALDYIATQLDVTNKNTSVSAGAQDRLVLFRRGGDSELDRLDSGTRVATAIHDSDTLYLVRGDAKSM</sequence>
<reference evidence="7 8" key="1">
    <citation type="submission" date="2016-03" db="EMBL/GenBank/DDBJ databases">
        <authorList>
            <person name="Devillers H."/>
        </authorList>
    </citation>
    <scope>NUCLEOTIDE SEQUENCE [LARGE SCALE GENOMIC DNA]</scope>
    <source>
        <strain evidence="7">CBS 10888</strain>
    </source>
</reference>
<dbReference type="GO" id="GO:0070628">
    <property type="term" value="F:proteasome binding"/>
    <property type="evidence" value="ECO:0007669"/>
    <property type="project" value="EnsemblFungi"/>
</dbReference>
<dbReference type="PANTHER" id="PTHR14677">
    <property type="entry name" value="ARSENITE INDUCUBLE RNA ASSOCIATED PROTEIN AIP-1-RELATED"/>
    <property type="match status" value="1"/>
</dbReference>
<dbReference type="GO" id="GO:0043161">
    <property type="term" value="P:proteasome-mediated ubiquitin-dependent protein catabolic process"/>
    <property type="evidence" value="ECO:0007669"/>
    <property type="project" value="EnsemblFungi"/>
</dbReference>
<evidence type="ECO:0000313" key="8">
    <source>
        <dbReference type="Proteomes" id="UP000190274"/>
    </source>
</evidence>
<feature type="region of interest" description="Disordered" evidence="5">
    <location>
        <begin position="41"/>
        <end position="67"/>
    </location>
</feature>
<dbReference type="Pfam" id="PF01428">
    <property type="entry name" value="zf-AN1"/>
    <property type="match status" value="1"/>
</dbReference>
<accession>A0A1G4J773</accession>
<dbReference type="OrthoDB" id="431929at2759"/>
<dbReference type="GO" id="GO:0035617">
    <property type="term" value="P:stress granule disassembly"/>
    <property type="evidence" value="ECO:0007669"/>
    <property type="project" value="EnsemblFungi"/>
</dbReference>
<keyword evidence="1" id="KW-0479">Metal-binding</keyword>
<feature type="compositionally biased region" description="Basic and acidic residues" evidence="5">
    <location>
        <begin position="52"/>
        <end position="61"/>
    </location>
</feature>
<dbReference type="Pfam" id="PF25327">
    <property type="entry name" value="UBL_ZFAND1"/>
    <property type="match status" value="1"/>
</dbReference>
<dbReference type="EMBL" id="LT598454">
    <property type="protein sequence ID" value="SCU85437.1"/>
    <property type="molecule type" value="Genomic_DNA"/>
</dbReference>
<dbReference type="SUPFAM" id="SSF118310">
    <property type="entry name" value="AN1-like Zinc finger"/>
    <property type="match status" value="1"/>
</dbReference>
<dbReference type="Gene3D" id="4.10.1110.10">
    <property type="entry name" value="AN1-like Zinc finger"/>
    <property type="match status" value="1"/>
</dbReference>
<dbReference type="InterPro" id="IPR057358">
    <property type="entry name" value="UBL_ZFAND1-like"/>
</dbReference>
<evidence type="ECO:0000259" key="6">
    <source>
        <dbReference type="PROSITE" id="PS51039"/>
    </source>
</evidence>
<evidence type="ECO:0000256" key="5">
    <source>
        <dbReference type="SAM" id="MobiDB-lite"/>
    </source>
</evidence>